<dbReference type="Pfam" id="PF04166">
    <property type="entry name" value="PdxA"/>
    <property type="match status" value="1"/>
</dbReference>
<proteinExistence type="predicted"/>
<evidence type="ECO:0000256" key="2">
    <source>
        <dbReference type="ARBA" id="ARBA00023002"/>
    </source>
</evidence>
<dbReference type="GO" id="GO:0046872">
    <property type="term" value="F:metal ion binding"/>
    <property type="evidence" value="ECO:0007669"/>
    <property type="project" value="UniProtKB-KW"/>
</dbReference>
<keyword evidence="5" id="KW-1185">Reference proteome</keyword>
<keyword evidence="1" id="KW-0479">Metal-binding</keyword>
<evidence type="ECO:0000313" key="4">
    <source>
        <dbReference type="EMBL" id="QDV74723.1"/>
    </source>
</evidence>
<protein>
    <submittedName>
        <fullName evidence="4">4-hydroxythreonine-4-phosphate dehydrogenase</fullName>
        <ecNumber evidence="4">1.1.1.262</ecNumber>
    </submittedName>
</protein>
<dbReference type="KEGG" id="bmei:Spa11_29310"/>
<name>A0A518KAB2_9BACT</name>
<gene>
    <name evidence="4" type="primary">pdxA</name>
    <name evidence="4" type="ORF">Spa11_29310</name>
</gene>
<organism evidence="4 5">
    <name type="scientific">Botrimarina mediterranea</name>
    <dbReference type="NCBI Taxonomy" id="2528022"/>
    <lineage>
        <taxon>Bacteria</taxon>
        <taxon>Pseudomonadati</taxon>
        <taxon>Planctomycetota</taxon>
        <taxon>Planctomycetia</taxon>
        <taxon>Pirellulales</taxon>
        <taxon>Lacipirellulaceae</taxon>
        <taxon>Botrimarina</taxon>
    </lineage>
</organism>
<reference evidence="4 5" key="1">
    <citation type="submission" date="2019-02" db="EMBL/GenBank/DDBJ databases">
        <title>Deep-cultivation of Planctomycetes and their phenomic and genomic characterization uncovers novel biology.</title>
        <authorList>
            <person name="Wiegand S."/>
            <person name="Jogler M."/>
            <person name="Boedeker C."/>
            <person name="Pinto D."/>
            <person name="Vollmers J."/>
            <person name="Rivas-Marin E."/>
            <person name="Kohn T."/>
            <person name="Peeters S.H."/>
            <person name="Heuer A."/>
            <person name="Rast P."/>
            <person name="Oberbeckmann S."/>
            <person name="Bunk B."/>
            <person name="Jeske O."/>
            <person name="Meyerdierks A."/>
            <person name="Storesund J.E."/>
            <person name="Kallscheuer N."/>
            <person name="Luecker S."/>
            <person name="Lage O.M."/>
            <person name="Pohl T."/>
            <person name="Merkel B.J."/>
            <person name="Hornburger P."/>
            <person name="Mueller R.-W."/>
            <person name="Bruemmer F."/>
            <person name="Labrenz M."/>
            <person name="Spormann A.M."/>
            <person name="Op den Camp H."/>
            <person name="Overmann J."/>
            <person name="Amann R."/>
            <person name="Jetten M.S.M."/>
            <person name="Mascher T."/>
            <person name="Medema M.H."/>
            <person name="Devos D.P."/>
            <person name="Kaster A.-K."/>
            <person name="Ovreas L."/>
            <person name="Rohde M."/>
            <person name="Galperin M.Y."/>
            <person name="Jogler C."/>
        </authorList>
    </citation>
    <scope>NUCLEOTIDE SEQUENCE [LARGE SCALE GENOMIC DNA]</scope>
    <source>
        <strain evidence="4 5">Spa11</strain>
    </source>
</reference>
<dbReference type="Gene3D" id="3.40.718.10">
    <property type="entry name" value="Isopropylmalate Dehydrogenase"/>
    <property type="match status" value="1"/>
</dbReference>
<dbReference type="EC" id="1.1.1.262" evidence="4"/>
<dbReference type="Proteomes" id="UP000316426">
    <property type="component" value="Chromosome"/>
</dbReference>
<evidence type="ECO:0000256" key="1">
    <source>
        <dbReference type="ARBA" id="ARBA00022723"/>
    </source>
</evidence>
<evidence type="ECO:0000256" key="3">
    <source>
        <dbReference type="ARBA" id="ARBA00023027"/>
    </source>
</evidence>
<dbReference type="SUPFAM" id="SSF53659">
    <property type="entry name" value="Isocitrate/Isopropylmalate dehydrogenase-like"/>
    <property type="match status" value="1"/>
</dbReference>
<dbReference type="GO" id="GO:0051287">
    <property type="term" value="F:NAD binding"/>
    <property type="evidence" value="ECO:0007669"/>
    <property type="project" value="InterPro"/>
</dbReference>
<dbReference type="PANTHER" id="PTHR30004:SF6">
    <property type="entry name" value="D-THREONATE 4-PHOSPHATE DEHYDROGENASE"/>
    <property type="match status" value="1"/>
</dbReference>
<dbReference type="AlphaFoldDB" id="A0A518KAB2"/>
<dbReference type="InterPro" id="IPR005255">
    <property type="entry name" value="PdxA_fam"/>
</dbReference>
<dbReference type="EMBL" id="CP036349">
    <property type="protein sequence ID" value="QDV74723.1"/>
    <property type="molecule type" value="Genomic_DNA"/>
</dbReference>
<accession>A0A518KAB2</accession>
<evidence type="ECO:0000313" key="5">
    <source>
        <dbReference type="Proteomes" id="UP000316426"/>
    </source>
</evidence>
<dbReference type="PANTHER" id="PTHR30004">
    <property type="entry name" value="4-HYDROXYTHREONINE-4-PHOSPHATE DEHYDROGENASE"/>
    <property type="match status" value="1"/>
</dbReference>
<sequence length="344" mass="35383">MARIALTMGDPAGVGPEVIAAVWACESLWRVCQPVVYGDRAVMQRAADLRGLAAAVVAVPSAEGAFSVSAADCMPCVEGPPLDSQAIVPGVVTAQTGEAAYQAVVAATRLALAGGVDAVVTAPISKAALHAAGHDYPGHTELLAELCGVREFAMMLYLPKDLASRTRAGLGVIHTTLHQSLRSAIDSLSVEAILEKCRLAHDAATAYGAERPRIGVAALNPHAGEGGLFGDEEARLIAPAVEAARAAGIDATGPHPVDTLMGRAVAGEFDAVVAMYHDQGHIALKLLGMHGAVNITLGLPIVRTSVAHGTAPDKAWRGVAETSGMIAAIEAAASLSRRRNRNDQ</sequence>
<dbReference type="NCBIfam" id="TIGR00557">
    <property type="entry name" value="pdxA"/>
    <property type="match status" value="1"/>
</dbReference>
<dbReference type="RefSeq" id="WP_145113379.1">
    <property type="nucleotide sequence ID" value="NZ_CP036349.1"/>
</dbReference>
<dbReference type="GO" id="GO:0050570">
    <property type="term" value="F:4-hydroxythreonine-4-phosphate dehydrogenase activity"/>
    <property type="evidence" value="ECO:0007669"/>
    <property type="project" value="UniProtKB-EC"/>
</dbReference>
<keyword evidence="2 4" id="KW-0560">Oxidoreductase</keyword>
<keyword evidence="3" id="KW-0520">NAD</keyword>